<dbReference type="InterPro" id="IPR051085">
    <property type="entry name" value="MB_O-acyltransferase"/>
</dbReference>
<proteinExistence type="predicted"/>
<comment type="subcellular location">
    <subcellularLocation>
        <location evidence="1">Membrane</location>
        <topology evidence="1">Multi-pass membrane protein</topology>
    </subcellularLocation>
</comment>
<dbReference type="PANTHER" id="PTHR13285">
    <property type="entry name" value="ACYLTRANSFERASE"/>
    <property type="match status" value="1"/>
</dbReference>
<dbReference type="Proteomes" id="UP000271870">
    <property type="component" value="Unassembled WGS sequence"/>
</dbReference>
<feature type="non-terminal residue" evidence="5">
    <location>
        <position position="49"/>
    </location>
</feature>
<dbReference type="InterPro" id="IPR004299">
    <property type="entry name" value="MBOAT_fam"/>
</dbReference>
<keyword evidence="6" id="KW-1185">Reference proteome</keyword>
<dbReference type="PANTHER" id="PTHR13285:SF23">
    <property type="entry name" value="TEICHOIC ACID D-ALANYLTRANSFERASE"/>
    <property type="match status" value="1"/>
</dbReference>
<gene>
    <name evidence="5" type="ORF">EFS38_21065</name>
</gene>
<reference evidence="5 6" key="1">
    <citation type="submission" date="2018-11" db="EMBL/GenBank/DDBJ databases">
        <title>Characterization of surface water Dickeya isolates.</title>
        <authorList>
            <person name="Van Gijsegem F."/>
            <person name="Pedron J."/>
        </authorList>
    </citation>
    <scope>NUCLEOTIDE SEQUENCE [LARGE SCALE GENOMIC DNA]</scope>
    <source>
        <strain evidence="5 6">FVG10-MFV-A16</strain>
    </source>
</reference>
<dbReference type="EMBL" id="RJLS01000188">
    <property type="protein sequence ID" value="RNM12338.1"/>
    <property type="molecule type" value="Genomic_DNA"/>
</dbReference>
<sequence>DFWRRWHVSLSSFIRDYIYIPLGGSRQGWWHTQLNIFIAMVLSGIWHGT</sequence>
<evidence type="ECO:0000256" key="4">
    <source>
        <dbReference type="ARBA" id="ARBA00023136"/>
    </source>
</evidence>
<evidence type="ECO:0000313" key="6">
    <source>
        <dbReference type="Proteomes" id="UP000271870"/>
    </source>
</evidence>
<evidence type="ECO:0000313" key="5">
    <source>
        <dbReference type="EMBL" id="RNM12338.1"/>
    </source>
</evidence>
<feature type="non-terminal residue" evidence="5">
    <location>
        <position position="1"/>
    </location>
</feature>
<dbReference type="Pfam" id="PF03062">
    <property type="entry name" value="MBOAT"/>
    <property type="match status" value="1"/>
</dbReference>
<comment type="caution">
    <text evidence="5">The sequence shown here is derived from an EMBL/GenBank/DDBJ whole genome shotgun (WGS) entry which is preliminary data.</text>
</comment>
<keyword evidence="4" id="KW-0472">Membrane</keyword>
<accession>A0ABX9WMU1</accession>
<evidence type="ECO:0000256" key="3">
    <source>
        <dbReference type="ARBA" id="ARBA00022989"/>
    </source>
</evidence>
<evidence type="ECO:0000256" key="2">
    <source>
        <dbReference type="ARBA" id="ARBA00022692"/>
    </source>
</evidence>
<keyword evidence="3" id="KW-1133">Transmembrane helix</keyword>
<evidence type="ECO:0000256" key="1">
    <source>
        <dbReference type="ARBA" id="ARBA00004141"/>
    </source>
</evidence>
<protein>
    <submittedName>
        <fullName evidence="5">MBOAT family protein</fullName>
    </submittedName>
</protein>
<name>A0ABX9WMU1_9GAMM</name>
<organism evidence="5 6">
    <name type="scientific">Dickeya undicola</name>
    <dbReference type="NCBI Taxonomy" id="1577887"/>
    <lineage>
        <taxon>Bacteria</taxon>
        <taxon>Pseudomonadati</taxon>
        <taxon>Pseudomonadota</taxon>
        <taxon>Gammaproteobacteria</taxon>
        <taxon>Enterobacterales</taxon>
        <taxon>Pectobacteriaceae</taxon>
        <taxon>Dickeya</taxon>
    </lineage>
</organism>
<keyword evidence="2" id="KW-0812">Transmembrane</keyword>